<proteinExistence type="predicted"/>
<accession>A0AAD6T6Z4</accession>
<feature type="non-terminal residue" evidence="2">
    <location>
        <position position="80"/>
    </location>
</feature>
<evidence type="ECO:0000256" key="1">
    <source>
        <dbReference type="SAM" id="MobiDB-lite"/>
    </source>
</evidence>
<evidence type="ECO:0000313" key="2">
    <source>
        <dbReference type="EMBL" id="KAJ7038928.1"/>
    </source>
</evidence>
<reference evidence="2" key="1">
    <citation type="submission" date="2023-03" db="EMBL/GenBank/DDBJ databases">
        <title>Massive genome expansion in bonnet fungi (Mycena s.s.) driven by repeated elements and novel gene families across ecological guilds.</title>
        <authorList>
            <consortium name="Lawrence Berkeley National Laboratory"/>
            <person name="Harder C.B."/>
            <person name="Miyauchi S."/>
            <person name="Viragh M."/>
            <person name="Kuo A."/>
            <person name="Thoen E."/>
            <person name="Andreopoulos B."/>
            <person name="Lu D."/>
            <person name="Skrede I."/>
            <person name="Drula E."/>
            <person name="Henrissat B."/>
            <person name="Morin E."/>
            <person name="Kohler A."/>
            <person name="Barry K."/>
            <person name="LaButti K."/>
            <person name="Morin E."/>
            <person name="Salamov A."/>
            <person name="Lipzen A."/>
            <person name="Mereny Z."/>
            <person name="Hegedus B."/>
            <person name="Baldrian P."/>
            <person name="Stursova M."/>
            <person name="Weitz H."/>
            <person name="Taylor A."/>
            <person name="Grigoriev I.V."/>
            <person name="Nagy L.G."/>
            <person name="Martin F."/>
            <person name="Kauserud H."/>
        </authorList>
    </citation>
    <scope>NUCLEOTIDE SEQUENCE</scope>
    <source>
        <strain evidence="2">CBHHK200</strain>
    </source>
</reference>
<organism evidence="2 3">
    <name type="scientific">Mycena alexandri</name>
    <dbReference type="NCBI Taxonomy" id="1745969"/>
    <lineage>
        <taxon>Eukaryota</taxon>
        <taxon>Fungi</taxon>
        <taxon>Dikarya</taxon>
        <taxon>Basidiomycota</taxon>
        <taxon>Agaricomycotina</taxon>
        <taxon>Agaricomycetes</taxon>
        <taxon>Agaricomycetidae</taxon>
        <taxon>Agaricales</taxon>
        <taxon>Marasmiineae</taxon>
        <taxon>Mycenaceae</taxon>
        <taxon>Mycena</taxon>
    </lineage>
</organism>
<dbReference type="Proteomes" id="UP001218188">
    <property type="component" value="Unassembled WGS sequence"/>
</dbReference>
<evidence type="ECO:0000313" key="3">
    <source>
        <dbReference type="Proteomes" id="UP001218188"/>
    </source>
</evidence>
<name>A0AAD6T6Z4_9AGAR</name>
<gene>
    <name evidence="2" type="ORF">C8F04DRAFT_1392737</name>
</gene>
<feature type="region of interest" description="Disordered" evidence="1">
    <location>
        <begin position="57"/>
        <end position="80"/>
    </location>
</feature>
<protein>
    <submittedName>
        <fullName evidence="2">Uncharacterized protein</fullName>
    </submittedName>
</protein>
<comment type="caution">
    <text evidence="2">The sequence shown here is derived from an EMBL/GenBank/DDBJ whole genome shotgun (WGS) entry which is preliminary data.</text>
</comment>
<keyword evidence="3" id="KW-1185">Reference proteome</keyword>
<dbReference type="AlphaFoldDB" id="A0AAD6T6Z4"/>
<dbReference type="EMBL" id="JARJCM010000029">
    <property type="protein sequence ID" value="KAJ7038928.1"/>
    <property type="molecule type" value="Genomic_DNA"/>
</dbReference>
<sequence>CSSPAVSSTPWHLPLPWWQSPKLVAETAASLTTAPTTPADRPHSAALRVTRAIARKGDSEGAPVWNSKCHRKTGISTLRP</sequence>